<dbReference type="STRING" id="1653334.GA0071312_3405"/>
<keyword evidence="6" id="KW-1185">Reference proteome</keyword>
<dbReference type="GO" id="GO:0008757">
    <property type="term" value="F:S-adenosylmethionine-dependent methyltransferase activity"/>
    <property type="evidence" value="ECO:0007669"/>
    <property type="project" value="InterPro"/>
</dbReference>
<gene>
    <name evidence="4" type="ORF">GA0071312_3405</name>
    <name evidence="3" type="ORF">HLUCCO17_06255</name>
</gene>
<feature type="domain" description="Methyltransferase type 11" evidence="2">
    <location>
        <begin position="89"/>
        <end position="130"/>
    </location>
</feature>
<evidence type="ECO:0000313" key="4">
    <source>
        <dbReference type="EMBL" id="SCC82413.1"/>
    </source>
</evidence>
<keyword evidence="3" id="KW-0489">Methyltransferase</keyword>
<dbReference type="SUPFAM" id="SSF53335">
    <property type="entry name" value="S-adenosyl-L-methionine-dependent methyltransferases"/>
    <property type="match status" value="1"/>
</dbReference>
<evidence type="ECO:0000313" key="6">
    <source>
        <dbReference type="Proteomes" id="UP000182800"/>
    </source>
</evidence>
<proteinExistence type="predicted"/>
<protein>
    <submittedName>
        <fullName evidence="3">Methylase involved in ubiquinone/menaquinone biosynthesis</fullName>
    </submittedName>
</protein>
<accession>A0A0N8KEJ4</accession>
<name>A0A0N8KEJ4_9HYPH</name>
<organism evidence="3 5">
    <name type="scientific">Saliniramus fredricksonii</name>
    <dbReference type="NCBI Taxonomy" id="1653334"/>
    <lineage>
        <taxon>Bacteria</taxon>
        <taxon>Pseudomonadati</taxon>
        <taxon>Pseudomonadota</taxon>
        <taxon>Alphaproteobacteria</taxon>
        <taxon>Hyphomicrobiales</taxon>
        <taxon>Salinarimonadaceae</taxon>
        <taxon>Saliniramus</taxon>
    </lineage>
</organism>
<feature type="compositionally biased region" description="Gly residues" evidence="1">
    <location>
        <begin position="279"/>
        <end position="288"/>
    </location>
</feature>
<keyword evidence="3" id="KW-0830">Ubiquinone</keyword>
<reference evidence="3 5" key="1">
    <citation type="submission" date="2015-09" db="EMBL/GenBank/DDBJ databases">
        <title>Identification and resolution of microdiversity through metagenomic sequencing of parallel consortia.</title>
        <authorList>
            <person name="Nelson W.C."/>
            <person name="Romine M.F."/>
            <person name="Lindemann S.R."/>
        </authorList>
    </citation>
    <scope>NUCLEOTIDE SEQUENCE [LARGE SCALE GENOMIC DNA]</scope>
    <source>
        <strain evidence="3">HL-109</strain>
    </source>
</reference>
<dbReference type="Gene3D" id="3.40.50.150">
    <property type="entry name" value="Vaccinia Virus protein VP39"/>
    <property type="match status" value="1"/>
</dbReference>
<dbReference type="GO" id="GO:0032259">
    <property type="term" value="P:methylation"/>
    <property type="evidence" value="ECO:0007669"/>
    <property type="project" value="UniProtKB-KW"/>
</dbReference>
<feature type="region of interest" description="Disordered" evidence="1">
    <location>
        <begin position="218"/>
        <end position="288"/>
    </location>
</feature>
<comment type="caution">
    <text evidence="3">The sequence shown here is derived from an EMBL/GenBank/DDBJ whole genome shotgun (WGS) entry which is preliminary data.</text>
</comment>
<dbReference type="PATRIC" id="fig|1653334.4.peg.2325"/>
<dbReference type="InterPro" id="IPR013216">
    <property type="entry name" value="Methyltransf_11"/>
</dbReference>
<dbReference type="Pfam" id="PF08241">
    <property type="entry name" value="Methyltransf_11"/>
    <property type="match status" value="1"/>
</dbReference>
<dbReference type="InterPro" id="IPR029063">
    <property type="entry name" value="SAM-dependent_MTases_sf"/>
</dbReference>
<dbReference type="EMBL" id="FMBM01000002">
    <property type="protein sequence ID" value="SCC82413.1"/>
    <property type="molecule type" value="Genomic_DNA"/>
</dbReference>
<evidence type="ECO:0000313" key="3">
    <source>
        <dbReference type="EMBL" id="KPQ11506.1"/>
    </source>
</evidence>
<dbReference type="Proteomes" id="UP000182800">
    <property type="component" value="Unassembled WGS sequence"/>
</dbReference>
<feature type="compositionally biased region" description="Low complexity" evidence="1">
    <location>
        <begin position="232"/>
        <end position="248"/>
    </location>
</feature>
<dbReference type="Proteomes" id="UP000050497">
    <property type="component" value="Unassembled WGS sequence"/>
</dbReference>
<evidence type="ECO:0000256" key="1">
    <source>
        <dbReference type="SAM" id="MobiDB-lite"/>
    </source>
</evidence>
<reference evidence="4 6" key="2">
    <citation type="submission" date="2016-08" db="EMBL/GenBank/DDBJ databases">
        <authorList>
            <person name="Varghese N."/>
            <person name="Submissions Spin"/>
        </authorList>
    </citation>
    <scope>NUCLEOTIDE SEQUENCE [LARGE SCALE GENOMIC DNA]</scope>
    <source>
        <strain evidence="4 6">HL-109</strain>
    </source>
</reference>
<evidence type="ECO:0000313" key="5">
    <source>
        <dbReference type="Proteomes" id="UP000050497"/>
    </source>
</evidence>
<keyword evidence="3" id="KW-0808">Transferase</keyword>
<dbReference type="RefSeq" id="WP_074445909.1">
    <property type="nucleotide sequence ID" value="NZ_FMBM01000002.1"/>
</dbReference>
<dbReference type="AlphaFoldDB" id="A0A0N8KEJ4"/>
<evidence type="ECO:0000259" key="2">
    <source>
        <dbReference type="Pfam" id="PF08241"/>
    </source>
</evidence>
<sequence>MIVDIVSLQQFYQTPLGHVAQRFVARTLVDFIRGSQDCRMVGLGYAAPFLRPAIARCERVNLFMPARQGVSHWPPDEKNRACLVEPLVLPAVDGAYERALVAHLLENVGDPDEFLHEIWRILAPGGRVAIIVPNRRGIWARVDATPFGQGRPYSVSQLGSLLHRNGFDAQVWNEALYVPPISSLRFLRSAGLWERAGLRLRAPFAGVHIVEATRQDQRPIPVRQRSRRLRLSPRLSPASSPAGAPVPQRSGNACHGNATGSTLSYGCGGGHDGAIRRAGGPGGDKVER</sequence>
<dbReference type="EMBL" id="LJSX01000007">
    <property type="protein sequence ID" value="KPQ11506.1"/>
    <property type="molecule type" value="Genomic_DNA"/>
</dbReference>